<dbReference type="EMBL" id="PQ015379">
    <property type="protein sequence ID" value="XDJ14958.1"/>
    <property type="molecule type" value="Genomic_DNA"/>
</dbReference>
<name>A0AB39CDL4_9VIRU</name>
<sequence length="245" mass="28309">MQLQKAVPNIIPVFDLDACITGRGVVSQPYVYVAAKETPVARFAAKTLLEKALREVDEHGAFPPLNWPGFEWQRGPTMVQRDRLFENGYSLLHLRPGYGPVVHWGTVGDSRVFLMDLVCIGTILKTWIHYFRQEAQPRFASICMQYPADAAYHIWRNEIQDLSRQVYMAARSARMLYGKDPLFIHDEDGDFTMMVWRSPGHEYKLKFVHSNFDIKIQVGPELWFAFNNCFGPDTLYHLTTDFTEV</sequence>
<protein>
    <submittedName>
        <fullName evidence="1">Uncharacterized protein</fullName>
    </submittedName>
</protein>
<evidence type="ECO:0000313" key="1">
    <source>
        <dbReference type="EMBL" id="XDJ14958.1"/>
    </source>
</evidence>
<accession>A0AB39CDL4</accession>
<reference evidence="1" key="1">
    <citation type="submission" date="2024-07" db="EMBL/GenBank/DDBJ databases">
        <authorList>
            <person name="Bringhurst R.M."/>
            <person name="Homer T.E."/>
        </authorList>
    </citation>
    <scope>NUCLEOTIDE SEQUENCE</scope>
</reference>
<organism evidence="1">
    <name type="scientific">Pseudomonas phage HRDY3</name>
    <dbReference type="NCBI Taxonomy" id="3236930"/>
    <lineage>
        <taxon>Viruses</taxon>
    </lineage>
</organism>
<proteinExistence type="predicted"/>